<feature type="non-terminal residue" evidence="10">
    <location>
        <position position="256"/>
    </location>
</feature>
<dbReference type="GO" id="GO:0005737">
    <property type="term" value="C:cytoplasm"/>
    <property type="evidence" value="ECO:0007669"/>
    <property type="project" value="InterPro"/>
</dbReference>
<evidence type="ECO:0000256" key="7">
    <source>
        <dbReference type="ARBA" id="ARBA00023146"/>
    </source>
</evidence>
<keyword evidence="6" id="KW-0648">Protein biosynthesis</keyword>
<comment type="similarity">
    <text evidence="1">Belongs to the class-II aminoacyl-tRNA synthetase family.</text>
</comment>
<dbReference type="AlphaFoldDB" id="T1A0K9"/>
<dbReference type="GO" id="GO:0006435">
    <property type="term" value="P:threonyl-tRNA aminoacylation"/>
    <property type="evidence" value="ECO:0007669"/>
    <property type="project" value="InterPro"/>
</dbReference>
<keyword evidence="3" id="KW-0436">Ligase</keyword>
<dbReference type="Pfam" id="PF07973">
    <property type="entry name" value="tRNA_SAD"/>
    <property type="match status" value="1"/>
</dbReference>
<comment type="caution">
    <text evidence="10">The sequence shown here is derived from an EMBL/GenBank/DDBJ whole genome shotgun (WGS) entry which is preliminary data.</text>
</comment>
<evidence type="ECO:0000256" key="5">
    <source>
        <dbReference type="ARBA" id="ARBA00022840"/>
    </source>
</evidence>
<keyword evidence="4" id="KW-0547">Nucleotide-binding</keyword>
<dbReference type="Gene3D" id="3.30.54.20">
    <property type="match status" value="1"/>
</dbReference>
<dbReference type="EC" id="6.1.1.3" evidence="2"/>
<organism evidence="10">
    <name type="scientific">mine drainage metagenome</name>
    <dbReference type="NCBI Taxonomy" id="410659"/>
    <lineage>
        <taxon>unclassified sequences</taxon>
        <taxon>metagenomes</taxon>
        <taxon>ecological metagenomes</taxon>
    </lineage>
</organism>
<evidence type="ECO:0000256" key="1">
    <source>
        <dbReference type="ARBA" id="ARBA00008226"/>
    </source>
</evidence>
<dbReference type="PANTHER" id="PTHR11451">
    <property type="entry name" value="THREONINE-TRNA LIGASE"/>
    <property type="match status" value="1"/>
</dbReference>
<keyword evidence="5" id="KW-0067">ATP-binding</keyword>
<feature type="non-terminal residue" evidence="10">
    <location>
        <position position="1"/>
    </location>
</feature>
<dbReference type="PROSITE" id="PS50862">
    <property type="entry name" value="AA_TRNA_LIGASE_II"/>
    <property type="match status" value="1"/>
</dbReference>
<comment type="catalytic activity">
    <reaction evidence="8">
        <text>tRNA(Thr) + L-threonine + ATP = L-threonyl-tRNA(Thr) + AMP + diphosphate + H(+)</text>
        <dbReference type="Rhea" id="RHEA:24624"/>
        <dbReference type="Rhea" id="RHEA-COMP:9670"/>
        <dbReference type="Rhea" id="RHEA-COMP:9704"/>
        <dbReference type="ChEBI" id="CHEBI:15378"/>
        <dbReference type="ChEBI" id="CHEBI:30616"/>
        <dbReference type="ChEBI" id="CHEBI:33019"/>
        <dbReference type="ChEBI" id="CHEBI:57926"/>
        <dbReference type="ChEBI" id="CHEBI:78442"/>
        <dbReference type="ChEBI" id="CHEBI:78534"/>
        <dbReference type="ChEBI" id="CHEBI:456215"/>
        <dbReference type="EC" id="6.1.1.3"/>
    </reaction>
</comment>
<reference evidence="10" key="1">
    <citation type="submission" date="2013-08" db="EMBL/GenBank/DDBJ databases">
        <authorList>
            <person name="Mendez C."/>
            <person name="Richter M."/>
            <person name="Ferrer M."/>
            <person name="Sanchez J."/>
        </authorList>
    </citation>
    <scope>NUCLEOTIDE SEQUENCE</scope>
</reference>
<evidence type="ECO:0000256" key="2">
    <source>
        <dbReference type="ARBA" id="ARBA00013163"/>
    </source>
</evidence>
<evidence type="ECO:0000313" key="10">
    <source>
        <dbReference type="EMBL" id="EQD50417.1"/>
    </source>
</evidence>
<accession>T1A0K9</accession>
<dbReference type="InterPro" id="IPR006195">
    <property type="entry name" value="aa-tRNA-synth_II"/>
</dbReference>
<feature type="domain" description="Aminoacyl-transfer RNA synthetases class-II family profile" evidence="9">
    <location>
        <begin position="149"/>
        <end position="256"/>
    </location>
</feature>
<proteinExistence type="inferred from homology"/>
<dbReference type="PRINTS" id="PR01047">
    <property type="entry name" value="TRNASYNTHTHR"/>
</dbReference>
<dbReference type="Gene3D" id="3.30.930.10">
    <property type="entry name" value="Bira Bifunctional Protein, Domain 2"/>
    <property type="match status" value="1"/>
</dbReference>
<reference evidence="10" key="2">
    <citation type="journal article" date="2014" name="ISME J.">
        <title>Microbial stratification in low pH oxic and suboxic macroscopic growths along an acid mine drainage.</title>
        <authorList>
            <person name="Mendez-Garcia C."/>
            <person name="Mesa V."/>
            <person name="Sprenger R.R."/>
            <person name="Richter M."/>
            <person name="Diez M.S."/>
            <person name="Solano J."/>
            <person name="Bargiela R."/>
            <person name="Golyshina O.V."/>
            <person name="Manteca A."/>
            <person name="Ramos J.L."/>
            <person name="Gallego J.R."/>
            <person name="Llorente I."/>
            <person name="Martins Dos Santos V.A."/>
            <person name="Jensen O.N."/>
            <person name="Pelaez A.I."/>
            <person name="Sanchez J."/>
            <person name="Ferrer M."/>
        </authorList>
    </citation>
    <scope>NUCLEOTIDE SEQUENCE</scope>
</reference>
<dbReference type="InterPro" id="IPR018163">
    <property type="entry name" value="Thr/Ala-tRNA-synth_IIc_edit"/>
</dbReference>
<evidence type="ECO:0000256" key="4">
    <source>
        <dbReference type="ARBA" id="ARBA00022741"/>
    </source>
</evidence>
<evidence type="ECO:0000256" key="3">
    <source>
        <dbReference type="ARBA" id="ARBA00022598"/>
    </source>
</evidence>
<evidence type="ECO:0000256" key="8">
    <source>
        <dbReference type="ARBA" id="ARBA00049515"/>
    </source>
</evidence>
<dbReference type="Pfam" id="PF00587">
    <property type="entry name" value="tRNA-synt_2b"/>
    <property type="match status" value="1"/>
</dbReference>
<dbReference type="InterPro" id="IPR002314">
    <property type="entry name" value="aa-tRNA-synt_IIb"/>
</dbReference>
<name>T1A0K9_9ZZZZ</name>
<evidence type="ECO:0000259" key="9">
    <source>
        <dbReference type="PROSITE" id="PS50862"/>
    </source>
</evidence>
<dbReference type="InterPro" id="IPR012947">
    <property type="entry name" value="tRNA_SAD"/>
</dbReference>
<dbReference type="SUPFAM" id="SSF55186">
    <property type="entry name" value="ThrRS/AlaRS common domain"/>
    <property type="match status" value="1"/>
</dbReference>
<dbReference type="GO" id="GO:0004829">
    <property type="term" value="F:threonine-tRNA ligase activity"/>
    <property type="evidence" value="ECO:0007669"/>
    <property type="project" value="UniProtKB-EC"/>
</dbReference>
<dbReference type="InterPro" id="IPR045864">
    <property type="entry name" value="aa-tRNA-synth_II/BPL/LPL"/>
</dbReference>
<dbReference type="Gene3D" id="3.30.980.10">
    <property type="entry name" value="Threonyl-trna Synthetase, Chain A, domain 2"/>
    <property type="match status" value="1"/>
</dbReference>
<dbReference type="InterPro" id="IPR002320">
    <property type="entry name" value="Thr-tRNA-ligase_IIa"/>
</dbReference>
<sequence length="256" mass="29532">EALMHAIAEENLPIVRQVVAREAAIRLFEQRGEHYKVEIINAIPATETLTLYRQGDFVDLCRGPHVPSTGFLQSFKLTKVAGAYWKGDSRKPMLSRIYGTAWATAADLTHYLQQLEEAEKRDHRRLAKLMDLFHFQDEAPGMVFWHEPGWTLYRVVENYIRSKLQGAGYQEVHTPLMLDRTLWERSGHAEKFATQMFTTASENREYAIKPMNCPAHVQIFNQGIRSYRDLPLRLAEFGVCHRNEPSGTLHGLLRRP</sequence>
<keyword evidence="7 10" id="KW-0030">Aminoacyl-tRNA synthetase</keyword>
<evidence type="ECO:0000256" key="6">
    <source>
        <dbReference type="ARBA" id="ARBA00022917"/>
    </source>
</evidence>
<protein>
    <recommendedName>
        <fullName evidence="2">threonine--tRNA ligase</fullName>
        <ecNumber evidence="2">6.1.1.3</ecNumber>
    </recommendedName>
</protein>
<dbReference type="EMBL" id="AUZZ01005227">
    <property type="protein sequence ID" value="EQD50417.1"/>
    <property type="molecule type" value="Genomic_DNA"/>
</dbReference>
<dbReference type="GO" id="GO:0005524">
    <property type="term" value="F:ATP binding"/>
    <property type="evidence" value="ECO:0007669"/>
    <property type="project" value="UniProtKB-KW"/>
</dbReference>
<gene>
    <name evidence="10" type="ORF">B2A_07311</name>
</gene>
<dbReference type="PANTHER" id="PTHR11451:SF44">
    <property type="entry name" value="THREONINE--TRNA LIGASE, CHLOROPLASTIC_MITOCHONDRIAL 2"/>
    <property type="match status" value="1"/>
</dbReference>
<dbReference type="SUPFAM" id="SSF55681">
    <property type="entry name" value="Class II aaRS and biotin synthetases"/>
    <property type="match status" value="1"/>
</dbReference>
<dbReference type="SMART" id="SM00863">
    <property type="entry name" value="tRNA_SAD"/>
    <property type="match status" value="1"/>
</dbReference>